<evidence type="ECO:0000256" key="5">
    <source>
        <dbReference type="RuleBase" id="RU000492"/>
    </source>
</evidence>
<dbReference type="InParanoid" id="D7G7Q3"/>
<dbReference type="SMART" id="SM00487">
    <property type="entry name" value="DEXDc"/>
    <property type="match status" value="1"/>
</dbReference>
<reference evidence="10 11" key="1">
    <citation type="journal article" date="2010" name="Nature">
        <title>The Ectocarpus genome and the independent evolution of multicellularity in brown algae.</title>
        <authorList>
            <person name="Cock J.M."/>
            <person name="Sterck L."/>
            <person name="Rouze P."/>
            <person name="Scornet D."/>
            <person name="Allen A.E."/>
            <person name="Amoutzias G."/>
            <person name="Anthouard V."/>
            <person name="Artiguenave F."/>
            <person name="Aury J.M."/>
            <person name="Badger J.H."/>
            <person name="Beszteri B."/>
            <person name="Billiau K."/>
            <person name="Bonnet E."/>
            <person name="Bothwell J.H."/>
            <person name="Bowler C."/>
            <person name="Boyen C."/>
            <person name="Brownlee C."/>
            <person name="Carrano C.J."/>
            <person name="Charrier B."/>
            <person name="Cho G.Y."/>
            <person name="Coelho S.M."/>
            <person name="Collen J."/>
            <person name="Corre E."/>
            <person name="Da Silva C."/>
            <person name="Delage L."/>
            <person name="Delaroque N."/>
            <person name="Dittami S.M."/>
            <person name="Doulbeau S."/>
            <person name="Elias M."/>
            <person name="Farnham G."/>
            <person name="Gachon C.M."/>
            <person name="Gschloessl B."/>
            <person name="Heesch S."/>
            <person name="Jabbari K."/>
            <person name="Jubin C."/>
            <person name="Kawai H."/>
            <person name="Kimura K."/>
            <person name="Kloareg B."/>
            <person name="Kupper F.C."/>
            <person name="Lang D."/>
            <person name="Le Bail A."/>
            <person name="Leblanc C."/>
            <person name="Lerouge P."/>
            <person name="Lohr M."/>
            <person name="Lopez P.J."/>
            <person name="Martens C."/>
            <person name="Maumus F."/>
            <person name="Michel G."/>
            <person name="Miranda-Saavedra D."/>
            <person name="Morales J."/>
            <person name="Moreau H."/>
            <person name="Motomura T."/>
            <person name="Nagasato C."/>
            <person name="Napoli C.A."/>
            <person name="Nelson D.R."/>
            <person name="Nyvall-Collen P."/>
            <person name="Peters A.F."/>
            <person name="Pommier C."/>
            <person name="Potin P."/>
            <person name="Poulain J."/>
            <person name="Quesneville H."/>
            <person name="Read B."/>
            <person name="Rensing S.A."/>
            <person name="Ritter A."/>
            <person name="Rousvoal S."/>
            <person name="Samanta M."/>
            <person name="Samson G."/>
            <person name="Schroeder D.C."/>
            <person name="Segurens B."/>
            <person name="Strittmatter M."/>
            <person name="Tonon T."/>
            <person name="Tregear J.W."/>
            <person name="Valentin K."/>
            <person name="von Dassow P."/>
            <person name="Yamagishi T."/>
            <person name="Van de Peer Y."/>
            <person name="Wincker P."/>
        </authorList>
    </citation>
    <scope>NUCLEOTIDE SEQUENCE [LARGE SCALE GENOMIC DNA]</scope>
    <source>
        <strain evidence="11">Ec32 / CCAP1310/4</strain>
    </source>
</reference>
<comment type="catalytic activity">
    <reaction evidence="6">
        <text>ATP + H2O = ADP + phosphate + H(+)</text>
        <dbReference type="Rhea" id="RHEA:13065"/>
        <dbReference type="ChEBI" id="CHEBI:15377"/>
        <dbReference type="ChEBI" id="CHEBI:15378"/>
        <dbReference type="ChEBI" id="CHEBI:30616"/>
        <dbReference type="ChEBI" id="CHEBI:43474"/>
        <dbReference type="ChEBI" id="CHEBI:456216"/>
        <dbReference type="EC" id="3.6.4.13"/>
    </reaction>
</comment>
<dbReference type="SUPFAM" id="SSF49899">
    <property type="entry name" value="Concanavalin A-like lectins/glucanases"/>
    <property type="match status" value="1"/>
</dbReference>
<comment type="domain">
    <text evidence="6">The helicase domain is involved in the stimulation of RELA transcriptional activity.</text>
</comment>
<dbReference type="CDD" id="cd12873">
    <property type="entry name" value="SPRY_DDX1"/>
    <property type="match status" value="1"/>
</dbReference>
<dbReference type="Proteomes" id="UP000002630">
    <property type="component" value="Linkage Group LG16"/>
</dbReference>
<evidence type="ECO:0000256" key="3">
    <source>
        <dbReference type="ARBA" id="ARBA00022801"/>
    </source>
</evidence>
<keyword evidence="3 5" id="KW-0378">Hydrolase</keyword>
<dbReference type="AlphaFoldDB" id="D7G7Q3"/>
<feature type="domain" description="Helicase ATP-binding" evidence="9">
    <location>
        <begin position="283"/>
        <end position="428"/>
    </location>
</feature>
<dbReference type="InterPro" id="IPR043136">
    <property type="entry name" value="B30.2/SPRY_sf"/>
</dbReference>
<dbReference type="EC" id="3.6.4.13" evidence="6"/>
<evidence type="ECO:0000256" key="4">
    <source>
        <dbReference type="ARBA" id="ARBA00022840"/>
    </source>
</evidence>
<evidence type="ECO:0000256" key="7">
    <source>
        <dbReference type="SAM" id="MobiDB-lite"/>
    </source>
</evidence>
<accession>D7G7Q3</accession>
<evidence type="ECO:0000256" key="6">
    <source>
        <dbReference type="RuleBase" id="RU365068"/>
    </source>
</evidence>
<keyword evidence="4 5" id="KW-0067">ATP-binding</keyword>
<dbReference type="InterPro" id="IPR027417">
    <property type="entry name" value="P-loop_NTPase"/>
</dbReference>
<dbReference type="EMBL" id="FN649741">
    <property type="protein sequence ID" value="CBJ27784.1"/>
    <property type="molecule type" value="Genomic_DNA"/>
</dbReference>
<evidence type="ECO:0000259" key="8">
    <source>
        <dbReference type="PROSITE" id="PS50188"/>
    </source>
</evidence>
<dbReference type="InterPro" id="IPR000629">
    <property type="entry name" value="RNA-helicase_DEAD-box_CS"/>
</dbReference>
<dbReference type="InterPro" id="IPR014001">
    <property type="entry name" value="Helicase_ATP-bd"/>
</dbReference>
<dbReference type="EMBL" id="FN649086">
    <property type="protein sequence ID" value="CBJ27784.1"/>
    <property type="molecule type" value="Genomic_DNA"/>
</dbReference>
<dbReference type="Pfam" id="PF00270">
    <property type="entry name" value="DEAD"/>
    <property type="match status" value="2"/>
</dbReference>
<evidence type="ECO:0000256" key="2">
    <source>
        <dbReference type="ARBA" id="ARBA00022741"/>
    </source>
</evidence>
<dbReference type="Pfam" id="PF00622">
    <property type="entry name" value="SPRY"/>
    <property type="match status" value="1"/>
</dbReference>
<feature type="domain" description="B30.2/SPRY" evidence="8">
    <location>
        <begin position="75"/>
        <end position="251"/>
    </location>
</feature>
<keyword evidence="11" id="KW-1185">Reference proteome</keyword>
<dbReference type="InterPro" id="IPR011545">
    <property type="entry name" value="DEAD/DEAH_box_helicase_dom"/>
</dbReference>
<dbReference type="PROSITE" id="PS50188">
    <property type="entry name" value="B302_SPRY"/>
    <property type="match status" value="1"/>
</dbReference>
<dbReference type="GO" id="GO:0005524">
    <property type="term" value="F:ATP binding"/>
    <property type="evidence" value="ECO:0007669"/>
    <property type="project" value="UniProtKB-UniRule"/>
</dbReference>
<keyword evidence="1" id="KW-0540">Nuclease</keyword>
<dbReference type="eggNOG" id="KOG0349">
    <property type="taxonomic scope" value="Eukaryota"/>
</dbReference>
<dbReference type="Gene3D" id="3.40.50.300">
    <property type="entry name" value="P-loop containing nucleotide triphosphate hydrolases"/>
    <property type="match status" value="2"/>
</dbReference>
<name>D7G7Q3_ECTSI</name>
<dbReference type="PROSITE" id="PS00039">
    <property type="entry name" value="DEAD_ATP_HELICASE"/>
    <property type="match status" value="1"/>
</dbReference>
<dbReference type="STRING" id="2880.D7G7Q3"/>
<dbReference type="SUPFAM" id="SSF52540">
    <property type="entry name" value="P-loop containing nucleoside triphosphate hydrolases"/>
    <property type="match status" value="1"/>
</dbReference>
<dbReference type="PANTHER" id="PTHR24031">
    <property type="entry name" value="RNA HELICASE"/>
    <property type="match status" value="1"/>
</dbReference>
<evidence type="ECO:0000313" key="10">
    <source>
        <dbReference type="EMBL" id="CBJ27784.1"/>
    </source>
</evidence>
<dbReference type="PROSITE" id="PS51192">
    <property type="entry name" value="HELICASE_ATP_BIND_1"/>
    <property type="match status" value="1"/>
</dbReference>
<keyword evidence="6" id="KW-0694">RNA-binding</keyword>
<dbReference type="InterPro" id="IPR001870">
    <property type="entry name" value="B30.2/SPRY"/>
</dbReference>
<dbReference type="GO" id="GO:0004518">
    <property type="term" value="F:nuclease activity"/>
    <property type="evidence" value="ECO:0007669"/>
    <property type="project" value="UniProtKB-KW"/>
</dbReference>
<dbReference type="Gene3D" id="2.60.120.920">
    <property type="match status" value="1"/>
</dbReference>
<sequence>MAGGFEALGLAPELVRAVTEDLGYLLPTNVQDEAIPLILGGGDVMVAAETGSGKTAAFSLPLLQIVQEDLRSRLAGGAASRPTGKQSGGKGSSSVCRISRTDKDGQMVVSADGLSCQCEESKWAGARGEVGVLGGVHCFEVKVDFGNLCRFGWATQRASFNLGTDAFGYGFGGTAMKSNGSFEKYGETFTTGDRVGCRLDLVKGEISFSKNGRDLGVAFKLPPGAKGPFFPAVALKSAQASFDFTAPFAGSGDATPMASISREHAAVVEAREEAPPRDPGDARSRTPVAIILEPARELAEQVSDCLETFKRHLSSPSLEHALLVGGTDFRHASKLARSPCDVVVGTPGRVLDFLEKGLIKPRFVRLLVLDEADRLLQTDQLKTLAEIYKRLPQHGVGDLRLQVCFFSATLHSPEIAKLADSICDRPTWVDLKGRDTVPQTVHHVVVRVDPDKDGEVGPVPAKAKVQPRTDGVCAGSEGGDEERAEKLKRMKPQVLLGVVEALGMDRAIIFCSSGVSCR</sequence>
<feature type="region of interest" description="Disordered" evidence="7">
    <location>
        <begin position="76"/>
        <end position="96"/>
    </location>
</feature>
<dbReference type="GO" id="GO:0003724">
    <property type="term" value="F:RNA helicase activity"/>
    <property type="evidence" value="ECO:0007669"/>
    <property type="project" value="UniProtKB-EC"/>
</dbReference>
<organism evidence="10 11">
    <name type="scientific">Ectocarpus siliculosus</name>
    <name type="common">Brown alga</name>
    <name type="synonym">Conferva siliculosa</name>
    <dbReference type="NCBI Taxonomy" id="2880"/>
    <lineage>
        <taxon>Eukaryota</taxon>
        <taxon>Sar</taxon>
        <taxon>Stramenopiles</taxon>
        <taxon>Ochrophyta</taxon>
        <taxon>PX clade</taxon>
        <taxon>Phaeophyceae</taxon>
        <taxon>Ectocarpales</taxon>
        <taxon>Ectocarpaceae</taxon>
        <taxon>Ectocarpus</taxon>
    </lineage>
</organism>
<comment type="function">
    <text evidence="6">RNA helicase.</text>
</comment>
<dbReference type="OrthoDB" id="1735at2759"/>
<keyword evidence="2 5" id="KW-0547">Nucleotide-binding</keyword>
<keyword evidence="5 10" id="KW-0347">Helicase</keyword>
<protein>
    <recommendedName>
        <fullName evidence="6">ATP-dependent RNA helicase</fullName>
        <ecNumber evidence="6">3.6.4.13</ecNumber>
    </recommendedName>
</protein>
<dbReference type="GO" id="GO:0016787">
    <property type="term" value="F:hydrolase activity"/>
    <property type="evidence" value="ECO:0007669"/>
    <property type="project" value="UniProtKB-KW"/>
</dbReference>
<dbReference type="InterPro" id="IPR013320">
    <property type="entry name" value="ConA-like_dom_sf"/>
</dbReference>
<evidence type="ECO:0000256" key="1">
    <source>
        <dbReference type="ARBA" id="ARBA00022722"/>
    </source>
</evidence>
<dbReference type="FunCoup" id="D7G7Q3">
    <property type="interactions" value="243"/>
</dbReference>
<dbReference type="InterPro" id="IPR003877">
    <property type="entry name" value="SPRY_dom"/>
</dbReference>
<gene>
    <name evidence="10" type="ORF">Esi_0085_0011</name>
</gene>
<evidence type="ECO:0000313" key="11">
    <source>
        <dbReference type="Proteomes" id="UP000002630"/>
    </source>
</evidence>
<evidence type="ECO:0000259" key="9">
    <source>
        <dbReference type="PROSITE" id="PS51192"/>
    </source>
</evidence>
<comment type="similarity">
    <text evidence="5">Belongs to the DEAD box helicase family.</text>
</comment>
<dbReference type="OMA" id="KRQQVKF"/>
<dbReference type="GO" id="GO:0003723">
    <property type="term" value="F:RNA binding"/>
    <property type="evidence" value="ECO:0007669"/>
    <property type="project" value="UniProtKB-UniRule"/>
</dbReference>
<proteinExistence type="inferred from homology"/>
<dbReference type="SMART" id="SM00449">
    <property type="entry name" value="SPRY"/>
    <property type="match status" value="1"/>
</dbReference>